<accession>A0A812SEA2</accession>
<proteinExistence type="predicted"/>
<comment type="caution">
    <text evidence="2">The sequence shown here is derived from an EMBL/GenBank/DDBJ whole genome shotgun (WGS) entry which is preliminary data.</text>
</comment>
<protein>
    <submittedName>
        <fullName evidence="2">CYP-3 protein</fullName>
    </submittedName>
</protein>
<sequence>DFDKDYDEVEKQARFGAFADNYEYIQRENSKGHSYKLGLNEFSDMTLDEFKMNRLVDCSKKFGNQGCSGGLMDNGFKYEEQAPVCTEDSA</sequence>
<dbReference type="InterPro" id="IPR000668">
    <property type="entry name" value="Peptidase_C1A_C"/>
</dbReference>
<keyword evidence="3" id="KW-1185">Reference proteome</keyword>
<dbReference type="AlphaFoldDB" id="A0A812SEA2"/>
<evidence type="ECO:0000313" key="2">
    <source>
        <dbReference type="EMBL" id="CAE7474209.1"/>
    </source>
</evidence>
<dbReference type="Pfam" id="PF00112">
    <property type="entry name" value="Peptidase_C1"/>
    <property type="match status" value="1"/>
</dbReference>
<dbReference type="Gene3D" id="1.10.287.2250">
    <property type="match status" value="1"/>
</dbReference>
<feature type="non-terminal residue" evidence="2">
    <location>
        <position position="90"/>
    </location>
</feature>
<evidence type="ECO:0000313" key="3">
    <source>
        <dbReference type="Proteomes" id="UP000649617"/>
    </source>
</evidence>
<dbReference type="Proteomes" id="UP000649617">
    <property type="component" value="Unassembled WGS sequence"/>
</dbReference>
<dbReference type="SUPFAM" id="SSF54001">
    <property type="entry name" value="Cysteine proteinases"/>
    <property type="match status" value="1"/>
</dbReference>
<evidence type="ECO:0000259" key="1">
    <source>
        <dbReference type="SMART" id="SM00848"/>
    </source>
</evidence>
<dbReference type="SMART" id="SM00848">
    <property type="entry name" value="Inhibitor_I29"/>
    <property type="match status" value="1"/>
</dbReference>
<dbReference type="InterPro" id="IPR013201">
    <property type="entry name" value="Prot_inhib_I29"/>
</dbReference>
<dbReference type="OrthoDB" id="190265at2759"/>
<reference evidence="2" key="1">
    <citation type="submission" date="2021-02" db="EMBL/GenBank/DDBJ databases">
        <authorList>
            <person name="Dougan E. K."/>
            <person name="Rhodes N."/>
            <person name="Thang M."/>
            <person name="Chan C."/>
        </authorList>
    </citation>
    <scope>NUCLEOTIDE SEQUENCE</scope>
</reference>
<dbReference type="InterPro" id="IPR038765">
    <property type="entry name" value="Papain-like_cys_pep_sf"/>
</dbReference>
<name>A0A812SEA2_SYMPI</name>
<dbReference type="GO" id="GO:0008234">
    <property type="term" value="F:cysteine-type peptidase activity"/>
    <property type="evidence" value="ECO:0007669"/>
    <property type="project" value="InterPro"/>
</dbReference>
<feature type="domain" description="Cathepsin propeptide inhibitor" evidence="1">
    <location>
        <begin position="1"/>
        <end position="50"/>
    </location>
</feature>
<dbReference type="EMBL" id="CAJNIZ010024132">
    <property type="protein sequence ID" value="CAE7474209.1"/>
    <property type="molecule type" value="Genomic_DNA"/>
</dbReference>
<dbReference type="Gene3D" id="3.90.70.10">
    <property type="entry name" value="Cysteine proteinases"/>
    <property type="match status" value="1"/>
</dbReference>
<dbReference type="GO" id="GO:0006508">
    <property type="term" value="P:proteolysis"/>
    <property type="evidence" value="ECO:0007669"/>
    <property type="project" value="InterPro"/>
</dbReference>
<gene>
    <name evidence="2" type="primary">CYP-3</name>
    <name evidence="2" type="ORF">SPIL2461_LOCUS12045</name>
</gene>
<organism evidence="2 3">
    <name type="scientific">Symbiodinium pilosum</name>
    <name type="common">Dinoflagellate</name>
    <dbReference type="NCBI Taxonomy" id="2952"/>
    <lineage>
        <taxon>Eukaryota</taxon>
        <taxon>Sar</taxon>
        <taxon>Alveolata</taxon>
        <taxon>Dinophyceae</taxon>
        <taxon>Suessiales</taxon>
        <taxon>Symbiodiniaceae</taxon>
        <taxon>Symbiodinium</taxon>
    </lineage>
</organism>
<dbReference type="Pfam" id="PF08246">
    <property type="entry name" value="Inhibitor_I29"/>
    <property type="match status" value="1"/>
</dbReference>